<feature type="transmembrane region" description="Helical" evidence="8">
    <location>
        <begin position="148"/>
        <end position="171"/>
    </location>
</feature>
<evidence type="ECO:0000256" key="1">
    <source>
        <dbReference type="ARBA" id="ARBA00004429"/>
    </source>
</evidence>
<keyword evidence="6 8" id="KW-1133">Transmembrane helix</keyword>
<evidence type="ECO:0000256" key="4">
    <source>
        <dbReference type="ARBA" id="ARBA00022519"/>
    </source>
</evidence>
<feature type="transmembrane region" description="Helical" evidence="8">
    <location>
        <begin position="254"/>
        <end position="279"/>
    </location>
</feature>
<keyword evidence="2" id="KW-0813">Transport</keyword>
<accession>A0AAW2BMQ1</accession>
<evidence type="ECO:0000256" key="3">
    <source>
        <dbReference type="ARBA" id="ARBA00022475"/>
    </source>
</evidence>
<evidence type="ECO:0000256" key="5">
    <source>
        <dbReference type="ARBA" id="ARBA00022692"/>
    </source>
</evidence>
<evidence type="ECO:0000256" key="7">
    <source>
        <dbReference type="ARBA" id="ARBA00023136"/>
    </source>
</evidence>
<dbReference type="PANTHER" id="PTHR47715">
    <property type="entry name" value="TRYPTOPHAN/TYROSINE PERMEASE"/>
    <property type="match status" value="1"/>
</dbReference>
<evidence type="ECO:0000256" key="6">
    <source>
        <dbReference type="ARBA" id="ARBA00022989"/>
    </source>
</evidence>
<feature type="transmembrane region" description="Helical" evidence="8">
    <location>
        <begin position="299"/>
        <end position="317"/>
    </location>
</feature>
<keyword evidence="4" id="KW-0997">Cell inner membrane</keyword>
<comment type="subcellular location">
    <subcellularLocation>
        <location evidence="1">Cell inner membrane</location>
        <topology evidence="1">Multi-pass membrane protein</topology>
    </subcellularLocation>
</comment>
<evidence type="ECO:0000313" key="10">
    <source>
        <dbReference type="Proteomes" id="UP001459277"/>
    </source>
</evidence>
<feature type="transmembrane region" description="Helical" evidence="8">
    <location>
        <begin position="183"/>
        <end position="203"/>
    </location>
</feature>
<dbReference type="AlphaFoldDB" id="A0AAW2BMQ1"/>
<keyword evidence="10" id="KW-1185">Reference proteome</keyword>
<feature type="transmembrane region" description="Helical" evidence="8">
    <location>
        <begin position="347"/>
        <end position="368"/>
    </location>
</feature>
<protein>
    <submittedName>
        <fullName evidence="9">Uncharacterized protein</fullName>
    </submittedName>
</protein>
<organism evidence="9 10">
    <name type="scientific">Lithocarpus litseifolius</name>
    <dbReference type="NCBI Taxonomy" id="425828"/>
    <lineage>
        <taxon>Eukaryota</taxon>
        <taxon>Viridiplantae</taxon>
        <taxon>Streptophyta</taxon>
        <taxon>Embryophyta</taxon>
        <taxon>Tracheophyta</taxon>
        <taxon>Spermatophyta</taxon>
        <taxon>Magnoliopsida</taxon>
        <taxon>eudicotyledons</taxon>
        <taxon>Gunneridae</taxon>
        <taxon>Pentapetalae</taxon>
        <taxon>rosids</taxon>
        <taxon>fabids</taxon>
        <taxon>Fagales</taxon>
        <taxon>Fagaceae</taxon>
        <taxon>Lithocarpus</taxon>
    </lineage>
</organism>
<feature type="transmembrane region" description="Helical" evidence="8">
    <location>
        <begin position="223"/>
        <end position="242"/>
    </location>
</feature>
<evidence type="ECO:0000256" key="8">
    <source>
        <dbReference type="SAM" id="Phobius"/>
    </source>
</evidence>
<dbReference type="GO" id="GO:0005886">
    <property type="term" value="C:plasma membrane"/>
    <property type="evidence" value="ECO:0007669"/>
    <property type="project" value="UniProtKB-SubCell"/>
</dbReference>
<keyword evidence="5 8" id="KW-0812">Transmembrane</keyword>
<proteinExistence type="predicted"/>
<dbReference type="GO" id="GO:0003333">
    <property type="term" value="P:amino acid transmembrane transport"/>
    <property type="evidence" value="ECO:0007669"/>
    <property type="project" value="InterPro"/>
</dbReference>
<keyword evidence="7 8" id="KW-0472">Membrane</keyword>
<gene>
    <name evidence="9" type="ORF">SO802_031724</name>
</gene>
<keyword evidence="3" id="KW-1003">Cell membrane</keyword>
<comment type="caution">
    <text evidence="9">The sequence shown here is derived from an EMBL/GenBank/DDBJ whole genome shotgun (WGS) entry which is preliminary data.</text>
</comment>
<dbReference type="Pfam" id="PF03222">
    <property type="entry name" value="Trp_Tyr_perm"/>
    <property type="match status" value="1"/>
</dbReference>
<feature type="transmembrane region" description="Helical" evidence="8">
    <location>
        <begin position="374"/>
        <end position="394"/>
    </location>
</feature>
<reference evidence="9 10" key="1">
    <citation type="submission" date="2024-01" db="EMBL/GenBank/DDBJ databases">
        <title>A telomere-to-telomere, gap-free genome of sweet tea (Lithocarpus litseifolius).</title>
        <authorList>
            <person name="Zhou J."/>
        </authorList>
    </citation>
    <scope>NUCLEOTIDE SEQUENCE [LARGE SCALE GENOMIC DNA]</scope>
    <source>
        <strain evidence="9">Zhou-2022a</strain>
        <tissue evidence="9">Leaf</tissue>
    </source>
</reference>
<dbReference type="PANTHER" id="PTHR47715:SF1">
    <property type="entry name" value="TRYPTOPHAN_TYROSINE PERMEASE"/>
    <property type="match status" value="1"/>
</dbReference>
<evidence type="ECO:0000313" key="9">
    <source>
        <dbReference type="EMBL" id="KAK9986773.1"/>
    </source>
</evidence>
<dbReference type="InterPro" id="IPR018227">
    <property type="entry name" value="Amino_acid_transport_2"/>
</dbReference>
<name>A0AAW2BMQ1_9ROSI</name>
<dbReference type="EMBL" id="JAZDWU010000011">
    <property type="protein sequence ID" value="KAK9986773.1"/>
    <property type="molecule type" value="Genomic_DNA"/>
</dbReference>
<feature type="transmembrane region" description="Helical" evidence="8">
    <location>
        <begin position="118"/>
        <end position="142"/>
    </location>
</feature>
<dbReference type="Proteomes" id="UP001459277">
    <property type="component" value="Unassembled WGS sequence"/>
</dbReference>
<evidence type="ECO:0000256" key="2">
    <source>
        <dbReference type="ARBA" id="ARBA00022448"/>
    </source>
</evidence>
<sequence>MADVKKEYEVVFFRRTEKEDGEEAKQESFESYQYRLQSKRHRNMMESLSFFQKPFQGPKPKQPSTSTNLPSFENMECSPVVVPCFRRIETHSFAVMEEDGVEEVSFTSLATKTLGSCFGTFVAIVYASLSFLLLVACVSGIGSLVSQWFPWMNLVMAHALFPLAVGTVILFFPFKAINAANRFLCVIMLFSIAALVAIGLSVARKDLLGSFGYASWGFSSILPAIPVTVLTLGFHVVTPFICKIAGNTVKEARQAILVGGAVPLVMVLSWNLIVLGLAGTNRADLISLLLSVSLSALPAVQGFAFTALATSLIGYVVSFPKQLIGYLGVDFWESQFRKNRLALIHRWVLMRMELGELVLIASFFPSTFTRALDFAGVLLTVFCLAYSLLQWLTYSNLGKNSASADPLQTIGQERAMI</sequence>